<dbReference type="Gene3D" id="2.30.29.30">
    <property type="entry name" value="Pleckstrin-homology domain (PH domain)/Phosphotyrosine-binding domain (PTB)"/>
    <property type="match status" value="1"/>
</dbReference>
<dbReference type="PANTHER" id="PTHR31606">
    <property type="entry name" value="WW DOMAIN BINDING PROTEIN 2, ISOFORM E"/>
    <property type="match status" value="1"/>
</dbReference>
<dbReference type="GO" id="GO:0043130">
    <property type="term" value="F:ubiquitin binding"/>
    <property type="evidence" value="ECO:0007669"/>
    <property type="project" value="InterPro"/>
</dbReference>
<dbReference type="SUPFAM" id="SSF50729">
    <property type="entry name" value="PH domain-like"/>
    <property type="match status" value="1"/>
</dbReference>
<name>A0A9W8DHC3_9FUNG</name>
<dbReference type="GO" id="GO:0003713">
    <property type="term" value="F:transcription coactivator activity"/>
    <property type="evidence" value="ECO:0007669"/>
    <property type="project" value="InterPro"/>
</dbReference>
<dbReference type="InterPro" id="IPR011993">
    <property type="entry name" value="PH-like_dom_sf"/>
</dbReference>
<dbReference type="InterPro" id="IPR044852">
    <property type="entry name" value="WBP2-like"/>
</dbReference>
<protein>
    <recommendedName>
        <fullName evidence="2">GLUE N-terminal domain-containing protein</fullName>
    </recommendedName>
</protein>
<reference evidence="3" key="1">
    <citation type="submission" date="2022-07" db="EMBL/GenBank/DDBJ databases">
        <title>Phylogenomic reconstructions and comparative analyses of Kickxellomycotina fungi.</title>
        <authorList>
            <person name="Reynolds N.K."/>
            <person name="Stajich J.E."/>
            <person name="Barry K."/>
            <person name="Grigoriev I.V."/>
            <person name="Crous P."/>
            <person name="Smith M.E."/>
        </authorList>
    </citation>
    <scope>NUCLEOTIDE SEQUENCE</scope>
    <source>
        <strain evidence="3">RSA 861</strain>
    </source>
</reference>
<dbReference type="AlphaFoldDB" id="A0A9W8DHC3"/>
<proteinExistence type="predicted"/>
<dbReference type="InterPro" id="IPR021648">
    <property type="entry name" value="GLUE_dom"/>
</dbReference>
<evidence type="ECO:0000259" key="2">
    <source>
        <dbReference type="Pfam" id="PF11605"/>
    </source>
</evidence>
<comment type="caution">
    <text evidence="3">The sequence shown here is derived from an EMBL/GenBank/DDBJ whole genome shotgun (WGS) entry which is preliminary data.</text>
</comment>
<feature type="compositionally biased region" description="Low complexity" evidence="1">
    <location>
        <begin position="179"/>
        <end position="192"/>
    </location>
</feature>
<dbReference type="GO" id="GO:0005634">
    <property type="term" value="C:nucleus"/>
    <property type="evidence" value="ECO:0007669"/>
    <property type="project" value="TreeGrafter"/>
</dbReference>
<sequence length="228" mass="24616">MALNCVMMDPVSNTPVPLPNESILYHQGSVQFLLEHGSGYPGDSITIQAVQGTLYLTNQRVIYVSKKPSTPAFTDFTVPLANIRDGQFVQPWLAPNAYTCVVLPTRVPNGPLPSGPCRLKLTFKEGGGFDFSSTLRSVNDRIAEGFQAPTVLEPLPTYSAATQTDEGNSHHEAPPPGYTPAHAPAATPHVVGWNPEITSPVETRRSTDNSVPEHLSPPPTYDESTTHS</sequence>
<dbReference type="CDD" id="cd13214">
    <property type="entry name" value="PH-GRAM_WBP2"/>
    <property type="match status" value="1"/>
</dbReference>
<evidence type="ECO:0000256" key="1">
    <source>
        <dbReference type="SAM" id="MobiDB-lite"/>
    </source>
</evidence>
<gene>
    <name evidence="3" type="ORF">IWQ60_011384</name>
</gene>
<dbReference type="GO" id="GO:0031490">
    <property type="term" value="F:chromatin DNA binding"/>
    <property type="evidence" value="ECO:0007669"/>
    <property type="project" value="TreeGrafter"/>
</dbReference>
<dbReference type="GO" id="GO:0032266">
    <property type="term" value="F:phosphatidylinositol-3-phosphate binding"/>
    <property type="evidence" value="ECO:0007669"/>
    <property type="project" value="InterPro"/>
</dbReference>
<keyword evidence="4" id="KW-1185">Reference proteome</keyword>
<accession>A0A9W8DHC3</accession>
<organism evidence="3 4">
    <name type="scientific">Tieghemiomyces parasiticus</name>
    <dbReference type="NCBI Taxonomy" id="78921"/>
    <lineage>
        <taxon>Eukaryota</taxon>
        <taxon>Fungi</taxon>
        <taxon>Fungi incertae sedis</taxon>
        <taxon>Zoopagomycota</taxon>
        <taxon>Kickxellomycotina</taxon>
        <taxon>Dimargaritomycetes</taxon>
        <taxon>Dimargaritales</taxon>
        <taxon>Dimargaritaceae</taxon>
        <taxon>Tieghemiomyces</taxon>
    </lineage>
</organism>
<evidence type="ECO:0000313" key="3">
    <source>
        <dbReference type="EMBL" id="KAJ1909057.1"/>
    </source>
</evidence>
<feature type="region of interest" description="Disordered" evidence="1">
    <location>
        <begin position="161"/>
        <end position="228"/>
    </location>
</feature>
<dbReference type="Proteomes" id="UP001150569">
    <property type="component" value="Unassembled WGS sequence"/>
</dbReference>
<dbReference type="Pfam" id="PF11605">
    <property type="entry name" value="Vps36_ESCRT-II"/>
    <property type="match status" value="1"/>
</dbReference>
<dbReference type="OrthoDB" id="1259151at2759"/>
<feature type="domain" description="GLUE N-terminal" evidence="2">
    <location>
        <begin position="12"/>
        <end position="68"/>
    </location>
</feature>
<evidence type="ECO:0000313" key="4">
    <source>
        <dbReference type="Proteomes" id="UP001150569"/>
    </source>
</evidence>
<dbReference type="EMBL" id="JANBPT010001272">
    <property type="protein sequence ID" value="KAJ1909057.1"/>
    <property type="molecule type" value="Genomic_DNA"/>
</dbReference>
<dbReference type="PANTHER" id="PTHR31606:SF1">
    <property type="entry name" value="WW DOMAIN BINDING PROTEIN 2, ISOFORM E"/>
    <property type="match status" value="1"/>
</dbReference>